<feature type="region of interest" description="Disordered" evidence="10">
    <location>
        <begin position="1"/>
        <end position="42"/>
    </location>
</feature>
<dbReference type="EMBL" id="KQ257456">
    <property type="protein sequence ID" value="KND00183.1"/>
    <property type="molecule type" value="Genomic_DNA"/>
</dbReference>
<name>A0A0L0HGG6_SPIPD</name>
<feature type="compositionally biased region" description="Polar residues" evidence="10">
    <location>
        <begin position="853"/>
        <end position="869"/>
    </location>
</feature>
<evidence type="ECO:0000313" key="13">
    <source>
        <dbReference type="Proteomes" id="UP000053201"/>
    </source>
</evidence>
<evidence type="ECO:0000313" key="12">
    <source>
        <dbReference type="EMBL" id="KND00183.1"/>
    </source>
</evidence>
<sequence length="1091" mass="118255">MTPFFPSGSVEHDNDEPPSRRRTRFASDSFSMPRPPSDLLWENGAFDEEVSGILREDDGGKRVSFAPTLASLPIVEEVNGANTANEVAETDSEASSDSEPDERTPVLPTFIRRPRPPLRSATTIETDSSRRNTWHPFTLPRIASGPRSATSRQSIWGYGSIATESTDDEAQLRRPSRARAQWRKSFIFSKRKSAVYDDEGTDNVMGTGMRVWYEDYTTIDWIHDTVKERVRLRSLRSIPGLKGRLMNHLDAAQAWILLALIGIACGCIASFIDIAYTFLSDLRTGYCGTDIWRSRRSCCVASSSEICTSWVTWPDHFNLHPISPFTHYTSYIMYTVTGILFATASALVVKLSKTDSTSSSSGEGASSEPSWVTTARAQRGLRRSRSRDHSMKQQKKVKYHAAGSGIPEVKTILGGFVIRGFLGFRTLVVKVFALILSISSGLVIGAQGPLVHISCAVGNVLSRMFNKYAKNEGKRREILSAASAAGVSVAFGAPLGGVLFALEEVSYYFPLKTMWRSFFCALCAAGTVRLINPIGSGKVVLFQVEWEGDTQLGGVWRVWEIIPFALVGILGGVYGALFVRLTAAWSRIRARSWFGRRHVLEVFIIAAITGAVSFLWDLTRMGNGELVGELFAQCTSSTMNSPLCRTKSISSTLEILAITLAVKVVLTVITFGVKVPAGIFIPSMCVGALMGRMVGVSVQWIVGTYPDYWMFDSCRGENLGVLGGPSCVVPGVYAVVGAAAAVSGVTRMTVSLTVIILELTGSLPSLLPAMLSIMLAKWVGDAIAPMGLYETAIFDSGYPYLDAKRGVRAKGGKGWTVVDVMEAGKKRGKSIAVIRCGTKYTIDDLESLAKGTTNAGARSGRSAVNNGQQEDGGFPVVEGSDVLVGYIATPELLHAIHLVKTSPNPMWPIIFKRPPPVASVTERDKMMSQVERIVDLEGLLNAVASSAGLGGRGRSPVGRGGWRSPTLEHSIERGSAQSLIRPSSPPTQAPLHPISYTPATTPSLTPRTPHEPISPESSDTESEVHDFTPWMDTAPLSVPHTTSLDLVHELFVKLGIKTLCVVCDGKLVGVVHKKGVVAFVREVSERSGEGD</sequence>
<keyword evidence="2 9" id="KW-0813">Transport</keyword>
<dbReference type="FunCoup" id="A0A0L0HGG6">
    <property type="interactions" value="224"/>
</dbReference>
<keyword evidence="13" id="KW-1185">Reference proteome</keyword>
<feature type="transmembrane region" description="Helical" evidence="9">
    <location>
        <begin position="427"/>
        <end position="444"/>
    </location>
</feature>
<keyword evidence="6 9" id="KW-0472">Membrane</keyword>
<dbReference type="Gene3D" id="1.10.3080.10">
    <property type="entry name" value="Clc chloride channel"/>
    <property type="match status" value="1"/>
</dbReference>
<dbReference type="SUPFAM" id="SSF54631">
    <property type="entry name" value="CBS-domain pair"/>
    <property type="match status" value="1"/>
</dbReference>
<feature type="transmembrane region" description="Helical" evidence="9">
    <location>
        <begin position="599"/>
        <end position="616"/>
    </location>
</feature>
<evidence type="ECO:0000256" key="4">
    <source>
        <dbReference type="ARBA" id="ARBA00022989"/>
    </source>
</evidence>
<feature type="transmembrane region" description="Helical" evidence="9">
    <location>
        <begin position="722"/>
        <end position="742"/>
    </location>
</feature>
<gene>
    <name evidence="12" type="ORF">SPPG_04524</name>
</gene>
<feature type="region of interest" description="Disordered" evidence="10">
    <location>
        <begin position="85"/>
        <end position="146"/>
    </location>
</feature>
<feature type="transmembrane region" description="Helical" evidence="9">
    <location>
        <begin position="754"/>
        <end position="776"/>
    </location>
</feature>
<keyword evidence="4 9" id="KW-1133">Transmembrane helix</keyword>
<dbReference type="RefSeq" id="XP_016608222.1">
    <property type="nucleotide sequence ID" value="XM_016752758.1"/>
</dbReference>
<evidence type="ECO:0000256" key="2">
    <source>
        <dbReference type="ARBA" id="ARBA00022448"/>
    </source>
</evidence>
<accession>A0A0L0HGG6</accession>
<evidence type="ECO:0000256" key="5">
    <source>
        <dbReference type="ARBA" id="ARBA00023065"/>
    </source>
</evidence>
<feature type="transmembrane region" description="Helical" evidence="9">
    <location>
        <begin position="478"/>
        <end position="502"/>
    </location>
</feature>
<dbReference type="InterPro" id="IPR000644">
    <property type="entry name" value="CBS_dom"/>
</dbReference>
<feature type="compositionally biased region" description="Polar residues" evidence="10">
    <location>
        <begin position="997"/>
        <end position="1006"/>
    </location>
</feature>
<feature type="compositionally biased region" description="Gly residues" evidence="10">
    <location>
        <begin position="948"/>
        <end position="961"/>
    </location>
</feature>
<dbReference type="GeneID" id="27687969"/>
<dbReference type="CDD" id="cd03684">
    <property type="entry name" value="ClC_3_like"/>
    <property type="match status" value="1"/>
</dbReference>
<dbReference type="PRINTS" id="PR00762">
    <property type="entry name" value="CLCHANNEL"/>
</dbReference>
<dbReference type="Pfam" id="PF00654">
    <property type="entry name" value="Voltage_CLC"/>
    <property type="match status" value="1"/>
</dbReference>
<keyword evidence="5 9" id="KW-0406">Ion transport</keyword>
<dbReference type="PANTHER" id="PTHR45711">
    <property type="entry name" value="CHLORIDE CHANNEL PROTEIN"/>
    <property type="match status" value="1"/>
</dbReference>
<dbReference type="Proteomes" id="UP000053201">
    <property type="component" value="Unassembled WGS sequence"/>
</dbReference>
<feature type="transmembrane region" description="Helical" evidence="9">
    <location>
        <begin position="331"/>
        <end position="349"/>
    </location>
</feature>
<dbReference type="GO" id="GO:0005247">
    <property type="term" value="F:voltage-gated chloride channel activity"/>
    <property type="evidence" value="ECO:0007669"/>
    <property type="project" value="TreeGrafter"/>
</dbReference>
<dbReference type="SUPFAM" id="SSF81340">
    <property type="entry name" value="Clc chloride channel"/>
    <property type="match status" value="1"/>
</dbReference>
<dbReference type="AlphaFoldDB" id="A0A0L0HGG6"/>
<feature type="transmembrane region" description="Helical" evidence="9">
    <location>
        <begin position="680"/>
        <end position="702"/>
    </location>
</feature>
<feature type="compositionally biased region" description="Basic and acidic residues" evidence="10">
    <location>
        <begin position="10"/>
        <end position="19"/>
    </location>
</feature>
<evidence type="ECO:0000256" key="9">
    <source>
        <dbReference type="RuleBase" id="RU361221"/>
    </source>
</evidence>
<dbReference type="PANTHER" id="PTHR45711:SF6">
    <property type="entry name" value="CHLORIDE CHANNEL PROTEIN"/>
    <property type="match status" value="1"/>
</dbReference>
<dbReference type="Pfam" id="PF00571">
    <property type="entry name" value="CBS"/>
    <property type="match status" value="1"/>
</dbReference>
<dbReference type="GO" id="GO:0005794">
    <property type="term" value="C:Golgi apparatus"/>
    <property type="evidence" value="ECO:0007669"/>
    <property type="project" value="TreeGrafter"/>
</dbReference>
<dbReference type="PROSITE" id="PS51371">
    <property type="entry name" value="CBS"/>
    <property type="match status" value="1"/>
</dbReference>
<dbReference type="OMA" id="TDWVHDT"/>
<dbReference type="OrthoDB" id="431497at2759"/>
<reference evidence="12 13" key="1">
    <citation type="submission" date="2009-08" db="EMBL/GenBank/DDBJ databases">
        <title>The Genome Sequence of Spizellomyces punctatus strain DAOM BR117.</title>
        <authorList>
            <consortium name="The Broad Institute Genome Sequencing Platform"/>
            <person name="Russ C."/>
            <person name="Cuomo C."/>
            <person name="Shea T."/>
            <person name="Young S.K."/>
            <person name="Zeng Q."/>
            <person name="Koehrsen M."/>
            <person name="Haas B."/>
            <person name="Borodovsky M."/>
            <person name="Guigo R."/>
            <person name="Alvarado L."/>
            <person name="Berlin A."/>
            <person name="Bochicchio J."/>
            <person name="Borenstein D."/>
            <person name="Chapman S."/>
            <person name="Chen Z."/>
            <person name="Engels R."/>
            <person name="Freedman E."/>
            <person name="Gellesch M."/>
            <person name="Goldberg J."/>
            <person name="Griggs A."/>
            <person name="Gujja S."/>
            <person name="Heiman D."/>
            <person name="Hepburn T."/>
            <person name="Howarth C."/>
            <person name="Jen D."/>
            <person name="Larson L."/>
            <person name="Lewis B."/>
            <person name="Mehta T."/>
            <person name="Park D."/>
            <person name="Pearson M."/>
            <person name="Roberts A."/>
            <person name="Saif S."/>
            <person name="Shenoy N."/>
            <person name="Sisk P."/>
            <person name="Stolte C."/>
            <person name="Sykes S."/>
            <person name="Thomson T."/>
            <person name="Walk T."/>
            <person name="White J."/>
            <person name="Yandava C."/>
            <person name="Burger G."/>
            <person name="Gray M.W."/>
            <person name="Holland P.W.H."/>
            <person name="King N."/>
            <person name="Lang F.B.F."/>
            <person name="Roger A.J."/>
            <person name="Ruiz-Trillo I."/>
            <person name="Lander E."/>
            <person name="Nusbaum C."/>
        </authorList>
    </citation>
    <scope>NUCLEOTIDE SEQUENCE [LARGE SCALE GENOMIC DNA]</scope>
    <source>
        <strain evidence="12 13">DAOM BR117</strain>
    </source>
</reference>
<evidence type="ECO:0000256" key="1">
    <source>
        <dbReference type="ARBA" id="ARBA00004141"/>
    </source>
</evidence>
<evidence type="ECO:0000256" key="6">
    <source>
        <dbReference type="ARBA" id="ARBA00023136"/>
    </source>
</evidence>
<evidence type="ECO:0000259" key="11">
    <source>
        <dbReference type="PROSITE" id="PS51371"/>
    </source>
</evidence>
<evidence type="ECO:0000256" key="3">
    <source>
        <dbReference type="ARBA" id="ARBA00022692"/>
    </source>
</evidence>
<feature type="region of interest" description="Disordered" evidence="10">
    <location>
        <begin position="946"/>
        <end position="1025"/>
    </location>
</feature>
<dbReference type="Gene3D" id="3.10.580.10">
    <property type="entry name" value="CBS-domain"/>
    <property type="match status" value="1"/>
</dbReference>
<protein>
    <recommendedName>
        <fullName evidence="9">Chloride channel protein</fullName>
    </recommendedName>
</protein>
<feature type="compositionally biased region" description="Acidic residues" evidence="10">
    <location>
        <begin position="88"/>
        <end position="100"/>
    </location>
</feature>
<keyword evidence="7 9" id="KW-0868">Chloride</keyword>
<dbReference type="InParanoid" id="A0A0L0HGG6"/>
<keyword evidence="3 9" id="KW-0812">Transmembrane</keyword>
<feature type="transmembrane region" description="Helical" evidence="9">
    <location>
        <begin position="254"/>
        <end position="276"/>
    </location>
</feature>
<feature type="compositionally biased region" description="Basic residues" evidence="10">
    <location>
        <begin position="379"/>
        <end position="396"/>
    </location>
</feature>
<feature type="domain" description="CBS" evidence="11">
    <location>
        <begin position="1031"/>
        <end position="1089"/>
    </location>
</feature>
<comment type="similarity">
    <text evidence="9">Belongs to the chloride channel (TC 2.A.49) family.</text>
</comment>
<dbReference type="GO" id="GO:0005886">
    <property type="term" value="C:plasma membrane"/>
    <property type="evidence" value="ECO:0007669"/>
    <property type="project" value="TreeGrafter"/>
</dbReference>
<dbReference type="eggNOG" id="KOG0475">
    <property type="taxonomic scope" value="Eukaryota"/>
</dbReference>
<evidence type="ECO:0000256" key="8">
    <source>
        <dbReference type="PROSITE-ProRule" id="PRU00703"/>
    </source>
</evidence>
<feature type="region of interest" description="Disordered" evidence="10">
    <location>
        <begin position="853"/>
        <end position="872"/>
    </location>
</feature>
<organism evidence="12 13">
    <name type="scientific">Spizellomyces punctatus (strain DAOM BR117)</name>
    <dbReference type="NCBI Taxonomy" id="645134"/>
    <lineage>
        <taxon>Eukaryota</taxon>
        <taxon>Fungi</taxon>
        <taxon>Fungi incertae sedis</taxon>
        <taxon>Chytridiomycota</taxon>
        <taxon>Chytridiomycota incertae sedis</taxon>
        <taxon>Chytridiomycetes</taxon>
        <taxon>Spizellomycetales</taxon>
        <taxon>Spizellomycetaceae</taxon>
        <taxon>Spizellomyces</taxon>
    </lineage>
</organism>
<dbReference type="InterPro" id="IPR014743">
    <property type="entry name" value="Cl-channel_core"/>
</dbReference>
<feature type="transmembrane region" description="Helical" evidence="9">
    <location>
        <begin position="655"/>
        <end position="673"/>
    </location>
</feature>
<feature type="compositionally biased region" description="Low complexity" evidence="10">
    <location>
        <begin position="355"/>
        <end position="378"/>
    </location>
</feature>
<proteinExistence type="inferred from homology"/>
<feature type="transmembrane region" description="Helical" evidence="9">
    <location>
        <begin position="450"/>
        <end position="466"/>
    </location>
</feature>
<evidence type="ECO:0000256" key="10">
    <source>
        <dbReference type="SAM" id="MobiDB-lite"/>
    </source>
</evidence>
<dbReference type="InterPro" id="IPR001807">
    <property type="entry name" value="ClC"/>
</dbReference>
<dbReference type="GO" id="GO:0005769">
    <property type="term" value="C:early endosome"/>
    <property type="evidence" value="ECO:0007669"/>
    <property type="project" value="TreeGrafter"/>
</dbReference>
<dbReference type="VEuPathDB" id="FungiDB:SPPG_04524"/>
<keyword evidence="8" id="KW-0129">CBS domain</keyword>
<comment type="subcellular location">
    <subcellularLocation>
        <location evidence="1 9">Membrane</location>
        <topology evidence="1 9">Multi-pass membrane protein</topology>
    </subcellularLocation>
</comment>
<dbReference type="InterPro" id="IPR046342">
    <property type="entry name" value="CBS_dom_sf"/>
</dbReference>
<evidence type="ECO:0000256" key="7">
    <source>
        <dbReference type="ARBA" id="ARBA00023214"/>
    </source>
</evidence>
<feature type="transmembrane region" description="Helical" evidence="9">
    <location>
        <begin position="561"/>
        <end position="579"/>
    </location>
</feature>
<feature type="region of interest" description="Disordered" evidence="10">
    <location>
        <begin position="355"/>
        <end position="396"/>
    </location>
</feature>